<reference evidence="9" key="2">
    <citation type="submission" date="2022-06" db="UniProtKB">
        <authorList>
            <consortium name="EnsemblMetazoa"/>
        </authorList>
    </citation>
    <scope>IDENTIFICATION</scope>
</reference>
<dbReference type="Pfam" id="PF02803">
    <property type="entry name" value="Thiolase_C"/>
    <property type="match status" value="1"/>
</dbReference>
<dbReference type="OrthoDB" id="5404651at2759"/>
<dbReference type="CDD" id="cd00751">
    <property type="entry name" value="thiolase"/>
    <property type="match status" value="1"/>
</dbReference>
<feature type="active site" description="Acyl-thioester intermediate" evidence="5">
    <location>
        <position position="95"/>
    </location>
</feature>
<comment type="similarity">
    <text evidence="2 6">Belongs to the thiolase-like superfamily. Thiolase family.</text>
</comment>
<protein>
    <recommendedName>
        <fullName evidence="11">Acetyl-CoA acetyltransferase, cytosolic</fullName>
    </recommendedName>
</protein>
<comment type="pathway">
    <text evidence="1">Lipid metabolism.</text>
</comment>
<name>A0A8R2NK85_ACYPI</name>
<accession>A0A8R2NK85</accession>
<dbReference type="PIRSF" id="PIRSF000429">
    <property type="entry name" value="Ac-CoA_Ac_transf"/>
    <property type="match status" value="1"/>
</dbReference>
<evidence type="ECO:0000313" key="9">
    <source>
        <dbReference type="EnsemblMetazoa" id="XP_029341380.1"/>
    </source>
</evidence>
<evidence type="ECO:0000313" key="10">
    <source>
        <dbReference type="Proteomes" id="UP000007819"/>
    </source>
</evidence>
<reference evidence="10" key="1">
    <citation type="submission" date="2010-06" db="EMBL/GenBank/DDBJ databases">
        <authorList>
            <person name="Jiang H."/>
            <person name="Abraham K."/>
            <person name="Ali S."/>
            <person name="Alsbrooks S.L."/>
            <person name="Anim B.N."/>
            <person name="Anosike U.S."/>
            <person name="Attaway T."/>
            <person name="Bandaranaike D.P."/>
            <person name="Battles P.K."/>
            <person name="Bell S.N."/>
            <person name="Bell A.V."/>
            <person name="Beltran B."/>
            <person name="Bickham C."/>
            <person name="Bustamante Y."/>
            <person name="Caleb T."/>
            <person name="Canada A."/>
            <person name="Cardenas V."/>
            <person name="Carter K."/>
            <person name="Chacko J."/>
            <person name="Chandrabose M.N."/>
            <person name="Chavez D."/>
            <person name="Chavez A."/>
            <person name="Chen L."/>
            <person name="Chu H.-S."/>
            <person name="Claassen K.J."/>
            <person name="Cockrell R."/>
            <person name="Collins M."/>
            <person name="Cooper J.A."/>
            <person name="Cree A."/>
            <person name="Curry S.M."/>
            <person name="Da Y."/>
            <person name="Dao M.D."/>
            <person name="Das B."/>
            <person name="Davila M.-L."/>
            <person name="Davy-Carroll L."/>
            <person name="Denson S."/>
            <person name="Dinh H."/>
            <person name="Ebong V.E."/>
            <person name="Edwards J.R."/>
            <person name="Egan A."/>
            <person name="El-Daye J."/>
            <person name="Escobedo L."/>
            <person name="Fernandez S."/>
            <person name="Fernando P.R."/>
            <person name="Flagg N."/>
            <person name="Forbes L.D."/>
            <person name="Fowler R.G."/>
            <person name="Fu Q."/>
            <person name="Gabisi R.A."/>
            <person name="Ganer J."/>
            <person name="Garbino Pronczuk A."/>
            <person name="Garcia R.M."/>
            <person name="Garner T."/>
            <person name="Garrett T.E."/>
            <person name="Gonzalez D.A."/>
            <person name="Hamid H."/>
            <person name="Hawkins E.S."/>
            <person name="Hirani K."/>
            <person name="Hogues M.E."/>
            <person name="Hollins B."/>
            <person name="Hsiao C.-H."/>
            <person name="Jabil R."/>
            <person name="James M.L."/>
            <person name="Jhangiani S.N."/>
            <person name="Johnson B."/>
            <person name="Johnson Q."/>
            <person name="Joshi V."/>
            <person name="Kalu J.B."/>
            <person name="Kam C."/>
            <person name="Kashfia A."/>
            <person name="Keebler J."/>
            <person name="Kisamo H."/>
            <person name="Kovar C.L."/>
            <person name="Lago L.A."/>
            <person name="Lai C.-Y."/>
            <person name="Laidlaw J."/>
            <person name="Lara F."/>
            <person name="Le T.-K."/>
            <person name="Lee S.L."/>
            <person name="Legall F.H."/>
            <person name="Lemon S.J."/>
            <person name="Lewis L.R."/>
            <person name="Li B."/>
            <person name="Liu Y."/>
            <person name="Liu Y.-S."/>
            <person name="Lopez J."/>
            <person name="Lozado R.J."/>
            <person name="Lu J."/>
            <person name="Madu R.C."/>
            <person name="Maheshwari M."/>
            <person name="Maheshwari R."/>
            <person name="Malloy K."/>
            <person name="Martinez E."/>
            <person name="Mathew T."/>
            <person name="Mercado I.C."/>
            <person name="Mercado C."/>
            <person name="Meyer B."/>
            <person name="Montgomery K."/>
            <person name="Morgan M.B."/>
            <person name="Munidasa M."/>
            <person name="Nazareth L.V."/>
            <person name="Nelson J."/>
            <person name="Ng B.M."/>
            <person name="Nguyen N.B."/>
            <person name="Nguyen P.Q."/>
            <person name="Nguyen T."/>
            <person name="Obregon M."/>
            <person name="Okwuonu G.O."/>
            <person name="Onwere C.G."/>
            <person name="Orozco G."/>
            <person name="Parra A."/>
            <person name="Patel S."/>
            <person name="Patil S."/>
            <person name="Perez A."/>
            <person name="Perez Y."/>
            <person name="Pham C."/>
            <person name="Primus E.L."/>
            <person name="Pu L.-L."/>
            <person name="Puazo M."/>
            <person name="Qin X."/>
            <person name="Quiroz J.B."/>
            <person name="Reese J."/>
            <person name="Richards S."/>
            <person name="Rives C.M."/>
            <person name="Robberts R."/>
            <person name="Ruiz S.J."/>
            <person name="Ruiz M.J."/>
            <person name="Santibanez J."/>
            <person name="Schneider B.W."/>
            <person name="Sisson I."/>
            <person name="Smith M."/>
            <person name="Sodergren E."/>
            <person name="Song X.-Z."/>
            <person name="Song B.B."/>
            <person name="Summersgill H."/>
            <person name="Thelus R."/>
            <person name="Thornton R.D."/>
            <person name="Trejos Z.Y."/>
            <person name="Usmani K."/>
            <person name="Vattathil S."/>
            <person name="Villasana D."/>
            <person name="Walker D.L."/>
            <person name="Wang S."/>
            <person name="Wang K."/>
            <person name="White C.S."/>
            <person name="Williams A.C."/>
            <person name="Williamson J."/>
            <person name="Wilson K."/>
            <person name="Woghiren I.O."/>
            <person name="Woodworth J.R."/>
            <person name="Worley K.C."/>
            <person name="Wright R.A."/>
            <person name="Wu W."/>
            <person name="Young L."/>
            <person name="Zhang L."/>
            <person name="Zhang J."/>
            <person name="Zhu Y."/>
            <person name="Muzny D.M."/>
            <person name="Weinstock G."/>
            <person name="Gibbs R.A."/>
        </authorList>
    </citation>
    <scope>NUCLEOTIDE SEQUENCE [LARGE SCALE GENOMIC DNA]</scope>
    <source>
        <strain evidence="10">LSR1</strain>
    </source>
</reference>
<dbReference type="RefSeq" id="XP_029341380.1">
    <property type="nucleotide sequence ID" value="XM_029485520.1"/>
</dbReference>
<evidence type="ECO:0000256" key="3">
    <source>
        <dbReference type="ARBA" id="ARBA00022679"/>
    </source>
</evidence>
<dbReference type="PROSITE" id="PS00098">
    <property type="entry name" value="THIOLASE_1"/>
    <property type="match status" value="1"/>
</dbReference>
<dbReference type="PANTHER" id="PTHR18919">
    <property type="entry name" value="ACETYL-COA C-ACYLTRANSFERASE"/>
    <property type="match status" value="1"/>
</dbReference>
<evidence type="ECO:0000256" key="6">
    <source>
        <dbReference type="RuleBase" id="RU003557"/>
    </source>
</evidence>
<dbReference type="SUPFAM" id="SSF53901">
    <property type="entry name" value="Thiolase-like"/>
    <property type="match status" value="2"/>
</dbReference>
<dbReference type="FunFam" id="3.40.47.10:FF:000010">
    <property type="entry name" value="Acetyl-CoA acetyltransferase (Thiolase)"/>
    <property type="match status" value="1"/>
</dbReference>
<dbReference type="InterPro" id="IPR020610">
    <property type="entry name" value="Thiolase_AS"/>
</dbReference>
<dbReference type="InterPro" id="IPR020615">
    <property type="entry name" value="Thiolase_acyl_enz_int_AS"/>
</dbReference>
<dbReference type="AlphaFoldDB" id="A0A8R2NK85"/>
<dbReference type="InterPro" id="IPR020616">
    <property type="entry name" value="Thiolase_N"/>
</dbReference>
<dbReference type="InterPro" id="IPR016039">
    <property type="entry name" value="Thiolase-like"/>
</dbReference>
<sequence length="399" mass="41979">MANEVYIVSAVRTPIDFVFTIGSFGGSLSFLKAHQLGCIVISDVLKRANVNANEVSEVILGQALTAGQGQNPARQASINAGIPITVPAHVINMLCGSGLKAVVCGYQAIKCGDSSIVISGGQESMSNSPHVVNIRSGIKMGNAELTDTMLCDGLIDAFDNIHMGMTAENIAEEYDISRELQDSYALESQKRTAEAQKNGYFTDEITPVELKVRRNTIIFDTDEYPKNDTTLYSLAALKPVFKLNGGVVTAGNASGINDGAAVVLLMNEEECKKRGCIPLAKIVAHAECGVDPKIMGTGPIPAVLKTIEKAGWTMDSVDIFELNEAFAAQSIAVVRDLGLNPDRVNINGGAIALGHPIGASGARVLVTLVHVLLRTGKKRGIASLCVGGGMGIAVAIETV</sequence>
<dbReference type="Gene3D" id="3.40.47.10">
    <property type="match status" value="2"/>
</dbReference>
<dbReference type="EnsemblMetazoa" id="XM_029485520.1">
    <property type="protein sequence ID" value="XP_029341380.1"/>
    <property type="gene ID" value="LOC100165942"/>
</dbReference>
<dbReference type="InterPro" id="IPR020617">
    <property type="entry name" value="Thiolase_C"/>
</dbReference>
<evidence type="ECO:0000259" key="8">
    <source>
        <dbReference type="Pfam" id="PF02803"/>
    </source>
</evidence>
<feature type="active site" description="Proton acceptor" evidence="5">
    <location>
        <position position="385"/>
    </location>
</feature>
<keyword evidence="10" id="KW-1185">Reference proteome</keyword>
<dbReference type="PANTHER" id="PTHR18919:SF107">
    <property type="entry name" value="ACETYL-COA ACETYLTRANSFERASE, CYTOSOLIC"/>
    <property type="match status" value="1"/>
</dbReference>
<dbReference type="GO" id="GO:0003988">
    <property type="term" value="F:acetyl-CoA C-acyltransferase activity"/>
    <property type="evidence" value="ECO:0007669"/>
    <property type="project" value="UniProtKB-ARBA"/>
</dbReference>
<dbReference type="KEGG" id="api:100165942"/>
<organism evidence="9 10">
    <name type="scientific">Acyrthosiphon pisum</name>
    <name type="common">Pea aphid</name>
    <dbReference type="NCBI Taxonomy" id="7029"/>
    <lineage>
        <taxon>Eukaryota</taxon>
        <taxon>Metazoa</taxon>
        <taxon>Ecdysozoa</taxon>
        <taxon>Arthropoda</taxon>
        <taxon>Hexapoda</taxon>
        <taxon>Insecta</taxon>
        <taxon>Pterygota</taxon>
        <taxon>Neoptera</taxon>
        <taxon>Paraneoptera</taxon>
        <taxon>Hemiptera</taxon>
        <taxon>Sternorrhyncha</taxon>
        <taxon>Aphidomorpha</taxon>
        <taxon>Aphidoidea</taxon>
        <taxon>Aphididae</taxon>
        <taxon>Macrosiphini</taxon>
        <taxon>Acyrthosiphon</taxon>
    </lineage>
</organism>
<evidence type="ECO:0000256" key="5">
    <source>
        <dbReference type="PIRSR" id="PIRSR000429-1"/>
    </source>
</evidence>
<keyword evidence="4 6" id="KW-0012">Acyltransferase</keyword>
<dbReference type="NCBIfam" id="TIGR01930">
    <property type="entry name" value="AcCoA-C-Actrans"/>
    <property type="match status" value="1"/>
</dbReference>
<dbReference type="GeneID" id="100165942"/>
<evidence type="ECO:0000256" key="2">
    <source>
        <dbReference type="ARBA" id="ARBA00010982"/>
    </source>
</evidence>
<proteinExistence type="inferred from homology"/>
<dbReference type="InterPro" id="IPR020613">
    <property type="entry name" value="Thiolase_CS"/>
</dbReference>
<dbReference type="Pfam" id="PF00108">
    <property type="entry name" value="Thiolase_N"/>
    <property type="match status" value="1"/>
</dbReference>
<keyword evidence="3 6" id="KW-0808">Transferase</keyword>
<evidence type="ECO:0000259" key="7">
    <source>
        <dbReference type="Pfam" id="PF00108"/>
    </source>
</evidence>
<dbReference type="Proteomes" id="UP000007819">
    <property type="component" value="Chromosome X"/>
</dbReference>
<evidence type="ECO:0000256" key="1">
    <source>
        <dbReference type="ARBA" id="ARBA00005189"/>
    </source>
</evidence>
<dbReference type="PROSITE" id="PS00099">
    <property type="entry name" value="THIOLASE_3"/>
    <property type="match status" value="1"/>
</dbReference>
<evidence type="ECO:0008006" key="11">
    <source>
        <dbReference type="Google" id="ProtNLM"/>
    </source>
</evidence>
<feature type="domain" description="Thiolase C-terminal" evidence="8">
    <location>
        <begin position="278"/>
        <end position="397"/>
    </location>
</feature>
<feature type="active site" description="Proton acceptor" evidence="5">
    <location>
        <position position="355"/>
    </location>
</feature>
<feature type="domain" description="Thiolase N-terminal" evidence="7">
    <location>
        <begin position="5"/>
        <end position="269"/>
    </location>
</feature>
<dbReference type="InterPro" id="IPR002155">
    <property type="entry name" value="Thiolase"/>
</dbReference>
<evidence type="ECO:0000256" key="4">
    <source>
        <dbReference type="ARBA" id="ARBA00023315"/>
    </source>
</evidence>
<dbReference type="PROSITE" id="PS00737">
    <property type="entry name" value="THIOLASE_2"/>
    <property type="match status" value="1"/>
</dbReference>